<organism evidence="3 4">
    <name type="scientific">Cinara cedri</name>
    <dbReference type="NCBI Taxonomy" id="506608"/>
    <lineage>
        <taxon>Eukaryota</taxon>
        <taxon>Metazoa</taxon>
        <taxon>Ecdysozoa</taxon>
        <taxon>Arthropoda</taxon>
        <taxon>Hexapoda</taxon>
        <taxon>Insecta</taxon>
        <taxon>Pterygota</taxon>
        <taxon>Neoptera</taxon>
        <taxon>Paraneoptera</taxon>
        <taxon>Hemiptera</taxon>
        <taxon>Sternorrhyncha</taxon>
        <taxon>Aphidomorpha</taxon>
        <taxon>Aphidoidea</taxon>
        <taxon>Aphididae</taxon>
        <taxon>Lachninae</taxon>
        <taxon>Cinara</taxon>
    </lineage>
</organism>
<dbReference type="EMBL" id="CABPRJ010000057">
    <property type="protein sequence ID" value="VVC27013.1"/>
    <property type="molecule type" value="Genomic_DNA"/>
</dbReference>
<evidence type="ECO:0000313" key="3">
    <source>
        <dbReference type="EMBL" id="VVC27013.1"/>
    </source>
</evidence>
<keyword evidence="2" id="KW-0472">Membrane</keyword>
<protein>
    <submittedName>
        <fullName evidence="3">Uncharacterized protein</fullName>
    </submittedName>
</protein>
<keyword evidence="2" id="KW-1133">Transmembrane helix</keyword>
<keyword evidence="4" id="KW-1185">Reference proteome</keyword>
<accession>A0A5E4M4S5</accession>
<feature type="region of interest" description="Disordered" evidence="1">
    <location>
        <begin position="223"/>
        <end position="242"/>
    </location>
</feature>
<evidence type="ECO:0000256" key="1">
    <source>
        <dbReference type="SAM" id="MobiDB-lite"/>
    </source>
</evidence>
<evidence type="ECO:0000256" key="2">
    <source>
        <dbReference type="SAM" id="Phobius"/>
    </source>
</evidence>
<keyword evidence="2" id="KW-0812">Transmembrane</keyword>
<dbReference type="AlphaFoldDB" id="A0A5E4M4S5"/>
<sequence>MAVVTCAVTATAMMFSAAFEFTMVSVVMFVSSAGAAVAVAAVIAYTVYNRLNRNKLLCIRQQDILNTKLRVKVASKVKDDQDKFFEVRDYLERLVEGLVDGGLDDVCLTPLSTHPQYMSICWKYHEQLATTLTAAIHFIINNSEEFDEIPVKLNKILEEVSNDIENLPELQAVQKKCAVPLAEDLDDKNYEDLLATAILNKIVSNSQTKKKIPNGYTRTYKHRPSSKQLVEPKVNSSDPRKIDVDSSSTARLCLTVEEFTKEVTTTNYSAYSDIEGDYDDGYNEGDDEDDERSQSAIKIFMSNAKLLRGHKIPMPEFGSDTVDDCSVTAVDPDDQRISGTVDSWEDNWLFQKKRVVRSSGSNNNHYHHPVPVPMLVPNPSEVTRPLIGDRDADETSELSDYSNSDLNDLLELSDFELEHDRTSRSDFDTNSTVDHMTFESPSSEEDNLLIWDPVVEACNKHVALFQVDSGQGSMDHQKDLENSLEVFNEKPVPRPRSSLFSNTIDSEVNSVSSEELHATVPEDEPLPPKPGTIAEREHSKWQKAAPLANNPYSAENIEKRKYKSLFGSRSSSEASLQNINICSYNNDNMCSSSKIICSPSLPDTQRYGRDYYINQSEELKSRLKQTKVSKLIVQIIDSDGEKWRTENGTLDSPGTSLQQLTVGDGDNFSPGNCFGRQNKLVRVCSWSDRRDDDAPKSPIDNSTDDVHMPSVKELAKQFSSNNINSSACKNPNKQVHSLTARSLSREYREGLGLKVREKNEHAIHDSDDSGNGSAKSVDAAVACGLVRSPE</sequence>
<name>A0A5E4M4S5_9HEMI</name>
<feature type="compositionally biased region" description="Basic and acidic residues" evidence="1">
    <location>
        <begin position="756"/>
        <end position="767"/>
    </location>
</feature>
<feature type="region of interest" description="Disordered" evidence="1">
    <location>
        <begin position="756"/>
        <end position="777"/>
    </location>
</feature>
<evidence type="ECO:0000313" key="4">
    <source>
        <dbReference type="Proteomes" id="UP000325440"/>
    </source>
</evidence>
<feature type="region of interest" description="Disordered" evidence="1">
    <location>
        <begin position="512"/>
        <end position="542"/>
    </location>
</feature>
<dbReference type="OrthoDB" id="10072397at2759"/>
<proteinExistence type="predicted"/>
<feature type="transmembrane region" description="Helical" evidence="2">
    <location>
        <begin position="28"/>
        <end position="48"/>
    </location>
</feature>
<gene>
    <name evidence="3" type="ORF">CINCED_3A017071</name>
</gene>
<dbReference type="Proteomes" id="UP000325440">
    <property type="component" value="Unassembled WGS sequence"/>
</dbReference>
<reference evidence="3 4" key="1">
    <citation type="submission" date="2019-08" db="EMBL/GenBank/DDBJ databases">
        <authorList>
            <person name="Alioto T."/>
            <person name="Alioto T."/>
            <person name="Gomez Garrido J."/>
        </authorList>
    </citation>
    <scope>NUCLEOTIDE SEQUENCE [LARGE SCALE GENOMIC DNA]</scope>
</reference>